<evidence type="ECO:0008006" key="4">
    <source>
        <dbReference type="Google" id="ProtNLM"/>
    </source>
</evidence>
<evidence type="ECO:0000256" key="1">
    <source>
        <dbReference type="SAM" id="MobiDB-lite"/>
    </source>
</evidence>
<dbReference type="Proteomes" id="UP000645462">
    <property type="component" value="Unassembled WGS sequence"/>
</dbReference>
<protein>
    <recommendedName>
        <fullName evidence="4">DUF3606 domain-containing protein</fullName>
    </recommendedName>
</protein>
<comment type="caution">
    <text evidence="2">The sequence shown here is derived from an EMBL/GenBank/DDBJ whole genome shotgun (WGS) entry which is preliminary data.</text>
</comment>
<accession>A0ABQ1KHU4</accession>
<proteinExistence type="predicted"/>
<feature type="compositionally biased region" description="Basic and acidic residues" evidence="1">
    <location>
        <begin position="11"/>
        <end position="33"/>
    </location>
</feature>
<evidence type="ECO:0000313" key="3">
    <source>
        <dbReference type="Proteomes" id="UP000645462"/>
    </source>
</evidence>
<dbReference type="EMBL" id="BMFC01000002">
    <property type="protein sequence ID" value="GGB96804.1"/>
    <property type="molecule type" value="Genomic_DNA"/>
</dbReference>
<reference evidence="3" key="1">
    <citation type="journal article" date="2019" name="Int. J. Syst. Evol. Microbiol.">
        <title>The Global Catalogue of Microorganisms (GCM) 10K type strain sequencing project: providing services to taxonomists for standard genome sequencing and annotation.</title>
        <authorList>
            <consortium name="The Broad Institute Genomics Platform"/>
            <consortium name="The Broad Institute Genome Sequencing Center for Infectious Disease"/>
            <person name="Wu L."/>
            <person name="Ma J."/>
        </authorList>
    </citation>
    <scope>NUCLEOTIDE SEQUENCE [LARGE SCALE GENOMIC DNA]</scope>
    <source>
        <strain evidence="3">CGMCC 1.12478</strain>
    </source>
</reference>
<keyword evidence="3" id="KW-1185">Reference proteome</keyword>
<evidence type="ECO:0000313" key="2">
    <source>
        <dbReference type="EMBL" id="GGB96804.1"/>
    </source>
</evidence>
<name>A0ABQ1KHU4_9RHOB</name>
<gene>
    <name evidence="2" type="ORF">GCM10011363_11810</name>
</gene>
<organism evidence="2 3">
    <name type="scientific">Marivita lacus</name>
    <dbReference type="NCBI Taxonomy" id="1323742"/>
    <lineage>
        <taxon>Bacteria</taxon>
        <taxon>Pseudomonadati</taxon>
        <taxon>Pseudomonadota</taxon>
        <taxon>Alphaproteobacteria</taxon>
        <taxon>Rhodobacterales</taxon>
        <taxon>Roseobacteraceae</taxon>
        <taxon>Marivita</taxon>
    </lineage>
</organism>
<dbReference type="RefSeq" id="WP_188481049.1">
    <property type="nucleotide sequence ID" value="NZ_BMFC01000002.1"/>
</dbReference>
<feature type="region of interest" description="Disordered" evidence="1">
    <location>
        <begin position="1"/>
        <end position="33"/>
    </location>
</feature>
<sequence length="50" mass="5362">MDYGKTGASKPSKDAPKFDRHKTTPKGKADDAKAALVARMKAAAEKNKDD</sequence>